<evidence type="ECO:0000256" key="1">
    <source>
        <dbReference type="ARBA" id="ARBA00022723"/>
    </source>
</evidence>
<feature type="domain" description="MYND-type" evidence="5">
    <location>
        <begin position="673"/>
        <end position="712"/>
    </location>
</feature>
<accession>A0A165YRH7</accession>
<dbReference type="InterPro" id="IPR016024">
    <property type="entry name" value="ARM-type_fold"/>
</dbReference>
<dbReference type="OrthoDB" id="58233at2759"/>
<keyword evidence="3" id="KW-0862">Zinc</keyword>
<reference evidence="6 7" key="1">
    <citation type="journal article" date="2016" name="Mol. Biol. Evol.">
        <title>Comparative Genomics of Early-Diverging Mushroom-Forming Fungi Provides Insights into the Origins of Lignocellulose Decay Capabilities.</title>
        <authorList>
            <person name="Nagy L.G."/>
            <person name="Riley R."/>
            <person name="Tritt A."/>
            <person name="Adam C."/>
            <person name="Daum C."/>
            <person name="Floudas D."/>
            <person name="Sun H."/>
            <person name="Yadav J.S."/>
            <person name="Pangilinan J."/>
            <person name="Larsson K.H."/>
            <person name="Matsuura K."/>
            <person name="Barry K."/>
            <person name="Labutti K."/>
            <person name="Kuo R."/>
            <person name="Ohm R.A."/>
            <person name="Bhattacharya S.S."/>
            <person name="Shirouzu T."/>
            <person name="Yoshinaga Y."/>
            <person name="Martin F.M."/>
            <person name="Grigoriev I.V."/>
            <person name="Hibbett D.S."/>
        </authorList>
    </citation>
    <scope>NUCLEOTIDE SEQUENCE [LARGE SCALE GENOMIC DNA]</scope>
    <source>
        <strain evidence="6 7">HHB10207 ss-3</strain>
    </source>
</reference>
<evidence type="ECO:0000256" key="4">
    <source>
        <dbReference type="PROSITE-ProRule" id="PRU00134"/>
    </source>
</evidence>
<dbReference type="PROSITE" id="PS50865">
    <property type="entry name" value="ZF_MYND_2"/>
    <property type="match status" value="1"/>
</dbReference>
<dbReference type="AlphaFoldDB" id="A0A165YRH7"/>
<evidence type="ECO:0000256" key="3">
    <source>
        <dbReference type="ARBA" id="ARBA00022833"/>
    </source>
</evidence>
<dbReference type="STRING" id="1314776.A0A165YRH7"/>
<dbReference type="Pfam" id="PF01753">
    <property type="entry name" value="zf-MYND"/>
    <property type="match status" value="1"/>
</dbReference>
<gene>
    <name evidence="6" type="ORF">SISSUDRAFT_1132496</name>
</gene>
<dbReference type="InterPro" id="IPR002893">
    <property type="entry name" value="Znf_MYND"/>
</dbReference>
<dbReference type="Proteomes" id="UP000076798">
    <property type="component" value="Unassembled WGS sequence"/>
</dbReference>
<dbReference type="Gene3D" id="6.10.140.2220">
    <property type="match status" value="1"/>
</dbReference>
<dbReference type="SUPFAM" id="SSF48371">
    <property type="entry name" value="ARM repeat"/>
    <property type="match status" value="1"/>
</dbReference>
<protein>
    <recommendedName>
        <fullName evidence="5">MYND-type domain-containing protein</fullName>
    </recommendedName>
</protein>
<dbReference type="GO" id="GO:0008270">
    <property type="term" value="F:zinc ion binding"/>
    <property type="evidence" value="ECO:0007669"/>
    <property type="project" value="UniProtKB-KW"/>
</dbReference>
<keyword evidence="7" id="KW-1185">Reference proteome</keyword>
<proteinExistence type="predicted"/>
<sequence length="719" mass="81804">MSELARSLDAAQAEFFTLDELSKAVCRHIGVSVFTEKDLKRIIRRSEGAEIVGKLLQCAEENMRDERILNGVLMTFRRMLKDAVLGQEVSKQNLPRFAFRCLALDFERDFDVHSDCKQFTKLVIETIFDLSWAAPEYQRMFDQALEGTAKIARTLHRFTDDPAILKTQLKILQRYLSKMNPYKIIKQQPLPPTTLQSLELPALAESLIHLLDNPARPPLHWESLDSASEILCWIAYYQSSAILDLPDKDGSSLFIAFMLSSSMPIRARGVLGLLNLYHNDTAQEIRLCNPHYILYLGKIITPTCLKSMRTPSPLFIRCMNRFNGTDEPTQHTFAERYRNPSVTILSDGTTFDAYETALRVVEYELTGPQNIEESCLYPKPRILGTAEYSPELWDDMEAALRFHGKDYEADILNFNPLFIAKRLILYEDEDAGAINMINAVIQSSALVAIRRWPESCYFHYAWIQSQIGDDYLERVDKQLQSASCTPYFRRQLSFEAALNQFSMGIVRLSVDADATRLHSQIAGEQHMKGAESRISAALGFANPDSPEEKILRILSALTTLVTKMPSLNSNELKTLREDVGTAVLCFIDNRYPEHDPLIRLSATFYIDFEADLRRWGSFIDAVHRVEPAASDARIVGALVELLQFYDKDESVEIEPQIPRSFLKAAGYRQQHRCSYCGRGSLGLRKCARCGKAKYCDKQCQERHWKAGHKAECISPLISA</sequence>
<dbReference type="EMBL" id="KV428235">
    <property type="protein sequence ID" value="KZT33525.1"/>
    <property type="molecule type" value="Genomic_DNA"/>
</dbReference>
<evidence type="ECO:0000256" key="2">
    <source>
        <dbReference type="ARBA" id="ARBA00022771"/>
    </source>
</evidence>
<evidence type="ECO:0000313" key="7">
    <source>
        <dbReference type="Proteomes" id="UP000076798"/>
    </source>
</evidence>
<evidence type="ECO:0000313" key="6">
    <source>
        <dbReference type="EMBL" id="KZT33525.1"/>
    </source>
</evidence>
<evidence type="ECO:0000259" key="5">
    <source>
        <dbReference type="PROSITE" id="PS50865"/>
    </source>
</evidence>
<organism evidence="6 7">
    <name type="scientific">Sistotremastrum suecicum HHB10207 ss-3</name>
    <dbReference type="NCBI Taxonomy" id="1314776"/>
    <lineage>
        <taxon>Eukaryota</taxon>
        <taxon>Fungi</taxon>
        <taxon>Dikarya</taxon>
        <taxon>Basidiomycota</taxon>
        <taxon>Agaricomycotina</taxon>
        <taxon>Agaricomycetes</taxon>
        <taxon>Sistotremastrales</taxon>
        <taxon>Sistotremastraceae</taxon>
        <taxon>Sistotremastrum</taxon>
    </lineage>
</organism>
<name>A0A165YRH7_9AGAM</name>
<keyword evidence="1" id="KW-0479">Metal-binding</keyword>
<dbReference type="SUPFAM" id="SSF144232">
    <property type="entry name" value="HIT/MYND zinc finger-like"/>
    <property type="match status" value="1"/>
</dbReference>
<keyword evidence="2 4" id="KW-0863">Zinc-finger</keyword>